<gene>
    <name evidence="2" type="ORF">KRR39_04150</name>
</gene>
<keyword evidence="3" id="KW-1185">Reference proteome</keyword>
<dbReference type="KEGG" id="nps:KRR39_04150"/>
<dbReference type="EMBL" id="CP077062">
    <property type="protein sequence ID" value="QWZ09028.1"/>
    <property type="molecule type" value="Genomic_DNA"/>
</dbReference>
<reference evidence="2" key="1">
    <citation type="submission" date="2021-06" db="EMBL/GenBank/DDBJ databases">
        <title>Complete genome sequence of Nocardioides sp. G188.</title>
        <authorList>
            <person name="Im W.-T."/>
        </authorList>
    </citation>
    <scope>NUCLEOTIDE SEQUENCE</scope>
    <source>
        <strain evidence="2">G188</strain>
    </source>
</reference>
<organism evidence="2 3">
    <name type="scientific">Nocardioides panacis</name>
    <dbReference type="NCBI Taxonomy" id="2849501"/>
    <lineage>
        <taxon>Bacteria</taxon>
        <taxon>Bacillati</taxon>
        <taxon>Actinomycetota</taxon>
        <taxon>Actinomycetes</taxon>
        <taxon>Propionibacteriales</taxon>
        <taxon>Nocardioidaceae</taxon>
        <taxon>Nocardioides</taxon>
    </lineage>
</organism>
<dbReference type="InterPro" id="IPR024932">
    <property type="entry name" value="ApbE"/>
</dbReference>
<dbReference type="RefSeq" id="WP_216940874.1">
    <property type="nucleotide sequence ID" value="NZ_CP077062.1"/>
</dbReference>
<evidence type="ECO:0000256" key="1">
    <source>
        <dbReference type="SAM" id="MobiDB-lite"/>
    </source>
</evidence>
<accession>A0A975SZV2</accession>
<protein>
    <submittedName>
        <fullName evidence="2">FAD:protein FMN transferase</fullName>
    </submittedName>
</protein>
<dbReference type="Proteomes" id="UP000683575">
    <property type="component" value="Chromosome"/>
</dbReference>
<dbReference type="AlphaFoldDB" id="A0A975SZV2"/>
<dbReference type="GO" id="GO:0016740">
    <property type="term" value="F:transferase activity"/>
    <property type="evidence" value="ECO:0007669"/>
    <property type="project" value="UniProtKB-KW"/>
</dbReference>
<feature type="region of interest" description="Disordered" evidence="1">
    <location>
        <begin position="306"/>
        <end position="329"/>
    </location>
</feature>
<evidence type="ECO:0000313" key="2">
    <source>
        <dbReference type="EMBL" id="QWZ09028.1"/>
    </source>
</evidence>
<dbReference type="Pfam" id="PF02424">
    <property type="entry name" value="ApbE"/>
    <property type="match status" value="1"/>
</dbReference>
<evidence type="ECO:0000313" key="3">
    <source>
        <dbReference type="Proteomes" id="UP000683575"/>
    </source>
</evidence>
<dbReference type="PANTHER" id="PTHR30040">
    <property type="entry name" value="THIAMINE BIOSYNTHESIS LIPOPROTEIN APBE"/>
    <property type="match status" value="1"/>
</dbReference>
<sequence length="329" mass="34446">MPGHAPTAPGAAVAPAARWRALGTYVHLATGDGRRLDEARRVAESVLAEVDRTCSRFRDSDLTRANARPGRWTEVDPLLVSAVGVAVEAAASTGGLVDPCLGRTLVRIGYDADLRVVQQRRPPFAGRAAEPTTDRWREIRTDPEGALRVPAGCALDLGATAKAWAADLVAAGVVHAIGGHVLVSLGGDVRIDGPDDPGDGPAPAWTVRVTERPDDPGPAEVVAIDGGGLATSSTLVRRWRTRDGERHHLVDPRTGRPADEHWRTVTATGPTCVAANVATTAALVLGPAAVPWLDDHGVSARLVGREGSVSRTGSWPAPADAPTTDVRRT</sequence>
<name>A0A975SZV2_9ACTN</name>
<proteinExistence type="predicted"/>
<dbReference type="PANTHER" id="PTHR30040:SF2">
    <property type="entry name" value="FAD:PROTEIN FMN TRANSFERASE"/>
    <property type="match status" value="1"/>
</dbReference>
<keyword evidence="2" id="KW-0808">Transferase</keyword>